<dbReference type="Gene3D" id="1.10.357.10">
    <property type="entry name" value="Tetracycline Repressor, domain 2"/>
    <property type="match status" value="1"/>
</dbReference>
<evidence type="ECO:0000313" key="8">
    <source>
        <dbReference type="Proteomes" id="UP001501490"/>
    </source>
</evidence>
<dbReference type="PANTHER" id="PTHR30055:SF151">
    <property type="entry name" value="TRANSCRIPTIONAL REGULATORY PROTEIN"/>
    <property type="match status" value="1"/>
</dbReference>
<keyword evidence="4" id="KW-0804">Transcription</keyword>
<proteinExistence type="predicted"/>
<dbReference type="SUPFAM" id="SSF48498">
    <property type="entry name" value="Tetracyclin repressor-like, C-terminal domain"/>
    <property type="match status" value="1"/>
</dbReference>
<feature type="DNA-binding region" description="H-T-H motif" evidence="5">
    <location>
        <begin position="29"/>
        <end position="48"/>
    </location>
</feature>
<dbReference type="PROSITE" id="PS50977">
    <property type="entry name" value="HTH_TETR_2"/>
    <property type="match status" value="1"/>
</dbReference>
<dbReference type="InterPro" id="IPR003012">
    <property type="entry name" value="Tet_transcr_reg_TetR"/>
</dbReference>
<dbReference type="Proteomes" id="UP001501490">
    <property type="component" value="Unassembled WGS sequence"/>
</dbReference>
<dbReference type="SUPFAM" id="SSF46689">
    <property type="entry name" value="Homeodomain-like"/>
    <property type="match status" value="1"/>
</dbReference>
<organism evidence="7 8">
    <name type="scientific">Microlunatus ginsengisoli</name>
    <dbReference type="NCBI Taxonomy" id="363863"/>
    <lineage>
        <taxon>Bacteria</taxon>
        <taxon>Bacillati</taxon>
        <taxon>Actinomycetota</taxon>
        <taxon>Actinomycetes</taxon>
        <taxon>Propionibacteriales</taxon>
        <taxon>Propionibacteriaceae</taxon>
        <taxon>Microlunatus</taxon>
    </lineage>
</organism>
<dbReference type="InterPro" id="IPR001647">
    <property type="entry name" value="HTH_TetR"/>
</dbReference>
<dbReference type="InterPro" id="IPR036271">
    <property type="entry name" value="Tet_transcr_reg_TetR-rel_C_sf"/>
</dbReference>
<keyword evidence="1" id="KW-0678">Repressor</keyword>
<reference evidence="8" key="1">
    <citation type="journal article" date="2019" name="Int. J. Syst. Evol. Microbiol.">
        <title>The Global Catalogue of Microorganisms (GCM) 10K type strain sequencing project: providing services to taxonomists for standard genome sequencing and annotation.</title>
        <authorList>
            <consortium name="The Broad Institute Genomics Platform"/>
            <consortium name="The Broad Institute Genome Sequencing Center for Infectious Disease"/>
            <person name="Wu L."/>
            <person name="Ma J."/>
        </authorList>
    </citation>
    <scope>NUCLEOTIDE SEQUENCE [LARGE SCALE GENOMIC DNA]</scope>
    <source>
        <strain evidence="8">JCM 16929</strain>
    </source>
</reference>
<dbReference type="EMBL" id="BAABAB010000021">
    <property type="protein sequence ID" value="GAA3625267.1"/>
    <property type="molecule type" value="Genomic_DNA"/>
</dbReference>
<feature type="domain" description="HTH tetR-type" evidence="6">
    <location>
        <begin position="6"/>
        <end position="66"/>
    </location>
</feature>
<dbReference type="Pfam" id="PF00440">
    <property type="entry name" value="TetR_N"/>
    <property type="match status" value="1"/>
</dbReference>
<sequence length="215" mass="23310">MPVREPLSRARILTAARAVADEHGLGGLTIRALAGRLDVKPMAVYHHLPNKEAILDGLVDEVFAEVELPGSDCPWEEAIRIRCHSMRAVLRRHPWVIGLLESRLNPGEQTLIHHDVMLGTLRAAGFSVVGAGHAYALLDSYVYGFALQEASLPFGPDDAADVAGEMMAAVSAASYPHLTEFAAQRVLRGDYDFGAEFDVGLDVVLAGLERFRLAS</sequence>
<name>A0ABP7A5L5_9ACTN</name>
<evidence type="ECO:0000256" key="1">
    <source>
        <dbReference type="ARBA" id="ARBA00022491"/>
    </source>
</evidence>
<dbReference type="PANTHER" id="PTHR30055">
    <property type="entry name" value="HTH-TYPE TRANSCRIPTIONAL REGULATOR RUTR"/>
    <property type="match status" value="1"/>
</dbReference>
<evidence type="ECO:0000313" key="7">
    <source>
        <dbReference type="EMBL" id="GAA3625267.1"/>
    </source>
</evidence>
<keyword evidence="8" id="KW-1185">Reference proteome</keyword>
<evidence type="ECO:0000256" key="5">
    <source>
        <dbReference type="PROSITE-ProRule" id="PRU00335"/>
    </source>
</evidence>
<dbReference type="PRINTS" id="PR00455">
    <property type="entry name" value="HTHTETR"/>
</dbReference>
<dbReference type="Gene3D" id="1.10.10.60">
    <property type="entry name" value="Homeodomain-like"/>
    <property type="match status" value="1"/>
</dbReference>
<evidence type="ECO:0000256" key="3">
    <source>
        <dbReference type="ARBA" id="ARBA00023125"/>
    </source>
</evidence>
<dbReference type="InterPro" id="IPR004111">
    <property type="entry name" value="Repressor_TetR_C"/>
</dbReference>
<accession>A0ABP7A5L5</accession>
<keyword evidence="3 5" id="KW-0238">DNA-binding</keyword>
<gene>
    <name evidence="7" type="ORF">GCM10022236_29510</name>
</gene>
<dbReference type="InterPro" id="IPR009057">
    <property type="entry name" value="Homeodomain-like_sf"/>
</dbReference>
<comment type="caution">
    <text evidence="7">The sequence shown here is derived from an EMBL/GenBank/DDBJ whole genome shotgun (WGS) entry which is preliminary data.</text>
</comment>
<evidence type="ECO:0000259" key="6">
    <source>
        <dbReference type="PROSITE" id="PS50977"/>
    </source>
</evidence>
<dbReference type="InterPro" id="IPR050109">
    <property type="entry name" value="HTH-type_TetR-like_transc_reg"/>
</dbReference>
<evidence type="ECO:0000256" key="4">
    <source>
        <dbReference type="ARBA" id="ARBA00023163"/>
    </source>
</evidence>
<keyword evidence="2" id="KW-0805">Transcription regulation</keyword>
<evidence type="ECO:0000256" key="2">
    <source>
        <dbReference type="ARBA" id="ARBA00023015"/>
    </source>
</evidence>
<dbReference type="PRINTS" id="PR00400">
    <property type="entry name" value="TETREPRESSOR"/>
</dbReference>
<protein>
    <submittedName>
        <fullName evidence="7">TetR/AcrR family transcriptional regulator C-terminal domain-containing protein</fullName>
    </submittedName>
</protein>
<dbReference type="Pfam" id="PF02909">
    <property type="entry name" value="TetR_C_1"/>
    <property type="match status" value="1"/>
</dbReference>